<protein>
    <recommendedName>
        <fullName evidence="4">Transcription factor domain-containing protein</fullName>
    </recommendedName>
</protein>
<reference evidence="3" key="1">
    <citation type="journal article" date="2017" name="Genome Biol.">
        <title>Comparative genomics reveals high biological diversity and specific adaptations in the industrially and medically important fungal genus Aspergillus.</title>
        <authorList>
            <person name="de Vries R.P."/>
            <person name="Riley R."/>
            <person name="Wiebenga A."/>
            <person name="Aguilar-Osorio G."/>
            <person name="Amillis S."/>
            <person name="Uchima C.A."/>
            <person name="Anderluh G."/>
            <person name="Asadollahi M."/>
            <person name="Askin M."/>
            <person name="Barry K."/>
            <person name="Battaglia E."/>
            <person name="Bayram O."/>
            <person name="Benocci T."/>
            <person name="Braus-Stromeyer S.A."/>
            <person name="Caldana C."/>
            <person name="Canovas D."/>
            <person name="Cerqueira G.C."/>
            <person name="Chen F."/>
            <person name="Chen W."/>
            <person name="Choi C."/>
            <person name="Clum A."/>
            <person name="Dos Santos R.A."/>
            <person name="Damasio A.R."/>
            <person name="Diallinas G."/>
            <person name="Emri T."/>
            <person name="Fekete E."/>
            <person name="Flipphi M."/>
            <person name="Freyberg S."/>
            <person name="Gallo A."/>
            <person name="Gournas C."/>
            <person name="Habgood R."/>
            <person name="Hainaut M."/>
            <person name="Harispe M.L."/>
            <person name="Henrissat B."/>
            <person name="Hilden K.S."/>
            <person name="Hope R."/>
            <person name="Hossain A."/>
            <person name="Karabika E."/>
            <person name="Karaffa L."/>
            <person name="Karanyi Z."/>
            <person name="Krasevec N."/>
            <person name="Kuo A."/>
            <person name="Kusch H."/>
            <person name="LaButti K."/>
            <person name="Lagendijk E.L."/>
            <person name="Lapidus A."/>
            <person name="Levasseur A."/>
            <person name="Lindquist E."/>
            <person name="Lipzen A."/>
            <person name="Logrieco A.F."/>
            <person name="MacCabe A."/>
            <person name="Maekelae M.R."/>
            <person name="Malavazi I."/>
            <person name="Melin P."/>
            <person name="Meyer V."/>
            <person name="Mielnichuk N."/>
            <person name="Miskei M."/>
            <person name="Molnar A.P."/>
            <person name="Mule G."/>
            <person name="Ngan C.Y."/>
            <person name="Orejas M."/>
            <person name="Orosz E."/>
            <person name="Ouedraogo J.P."/>
            <person name="Overkamp K.M."/>
            <person name="Park H.-S."/>
            <person name="Perrone G."/>
            <person name="Piumi F."/>
            <person name="Punt P.J."/>
            <person name="Ram A.F."/>
            <person name="Ramon A."/>
            <person name="Rauscher S."/>
            <person name="Record E."/>
            <person name="Riano-Pachon D.M."/>
            <person name="Robert V."/>
            <person name="Roehrig J."/>
            <person name="Ruller R."/>
            <person name="Salamov A."/>
            <person name="Salih N.S."/>
            <person name="Samson R.A."/>
            <person name="Sandor E."/>
            <person name="Sanguinetti M."/>
            <person name="Schuetze T."/>
            <person name="Sepcic K."/>
            <person name="Shelest E."/>
            <person name="Sherlock G."/>
            <person name="Sophianopoulou V."/>
            <person name="Squina F.M."/>
            <person name="Sun H."/>
            <person name="Susca A."/>
            <person name="Todd R.B."/>
            <person name="Tsang A."/>
            <person name="Unkles S.E."/>
            <person name="van de Wiele N."/>
            <person name="van Rossen-Uffink D."/>
            <person name="Oliveira J.V."/>
            <person name="Vesth T.C."/>
            <person name="Visser J."/>
            <person name="Yu J.-H."/>
            <person name="Zhou M."/>
            <person name="Andersen M.R."/>
            <person name="Archer D.B."/>
            <person name="Baker S.E."/>
            <person name="Benoit I."/>
            <person name="Brakhage A.A."/>
            <person name="Braus G.H."/>
            <person name="Fischer R."/>
            <person name="Frisvad J.C."/>
            <person name="Goldman G.H."/>
            <person name="Houbraken J."/>
            <person name="Oakley B."/>
            <person name="Pocsi I."/>
            <person name="Scazzocchio C."/>
            <person name="Seiboth B."/>
            <person name="vanKuyk P.A."/>
            <person name="Wortman J."/>
            <person name="Dyer P.S."/>
            <person name="Grigoriev I.V."/>
        </authorList>
    </citation>
    <scope>NUCLEOTIDE SEQUENCE [LARGE SCALE GENOMIC DNA]</scope>
    <source>
        <strain evidence="3">CBS 583.65</strain>
    </source>
</reference>
<evidence type="ECO:0000313" key="2">
    <source>
        <dbReference type="EMBL" id="OJJ07455.1"/>
    </source>
</evidence>
<accession>A0A1L9Q105</accession>
<dbReference type="Proteomes" id="UP000184073">
    <property type="component" value="Unassembled WGS sequence"/>
</dbReference>
<evidence type="ECO:0000313" key="3">
    <source>
        <dbReference type="Proteomes" id="UP000184073"/>
    </source>
</evidence>
<evidence type="ECO:0000256" key="1">
    <source>
        <dbReference type="SAM" id="MobiDB-lite"/>
    </source>
</evidence>
<dbReference type="VEuPathDB" id="FungiDB:ASPVEDRAFT_46760"/>
<dbReference type="AlphaFoldDB" id="A0A1L9Q105"/>
<keyword evidence="3" id="KW-1185">Reference proteome</keyword>
<evidence type="ECO:0008006" key="4">
    <source>
        <dbReference type="Google" id="ProtNLM"/>
    </source>
</evidence>
<dbReference type="STRING" id="1036611.A0A1L9Q105"/>
<feature type="compositionally biased region" description="Polar residues" evidence="1">
    <location>
        <begin position="65"/>
        <end position="74"/>
    </location>
</feature>
<feature type="region of interest" description="Disordered" evidence="1">
    <location>
        <begin position="50"/>
        <end position="74"/>
    </location>
</feature>
<gene>
    <name evidence="2" type="ORF">ASPVEDRAFT_46760</name>
</gene>
<dbReference type="RefSeq" id="XP_040673217.1">
    <property type="nucleotide sequence ID" value="XM_040813636.1"/>
</dbReference>
<dbReference type="EMBL" id="KV878137">
    <property type="protein sequence ID" value="OJJ07455.1"/>
    <property type="molecule type" value="Genomic_DNA"/>
</dbReference>
<proteinExistence type="predicted"/>
<name>A0A1L9Q105_ASPVE</name>
<dbReference type="OrthoDB" id="4158087at2759"/>
<dbReference type="GeneID" id="63729147"/>
<sequence>MVSTQFEAGFAFVPVNSSGRTQPKDRKTIRSHCMRGKNRRIGVPHRYTARTTRTSPDWRPLPGDNGSSTITLSGADQDIDEDRSFLAKATSNSIASFYAPSSTAQVKLAIDMDDATKTLVIDSFRYFNEAMYPASLFKGVDIHQSEWGQWLFHDPAYLHCAFFMGFATRDVTENRPITPTTYSHLRETIMHLNNRLSSSDNDVALGNSTIATVILLTMFSCIINDHEAAKTHISGLQQMVCLRGGLQTVACNRKLYLKLGRVDLIYALNTGSQGLLCTYPLSCNPTYYNNNVPTSGSLNMQSDLSEYGLSDPQIVPIFLEMRHYSSLINAAHSTGQRLSTEGYHTAVCSFQYRLLQLHGCLEDTLSECVRLTLLAFLITTFQTPGIRAKYPYLADCLRESFLAVPVNEGNGFRDLMRWILIVGAVSVFDVKDERWMVQRWRDIVQGENMTWEEVRAGLEDIMWIDPLQDKLGRTAFEELNRH</sequence>
<dbReference type="PANTHER" id="PTHR37540:SF5">
    <property type="entry name" value="TRANSCRIPTION FACTOR DOMAIN-CONTAINING PROTEIN"/>
    <property type="match status" value="1"/>
</dbReference>
<dbReference type="PANTHER" id="PTHR37540">
    <property type="entry name" value="TRANSCRIPTION FACTOR (ACR-2), PUTATIVE-RELATED-RELATED"/>
    <property type="match status" value="1"/>
</dbReference>
<organism evidence="2 3">
    <name type="scientific">Aspergillus versicolor CBS 583.65</name>
    <dbReference type="NCBI Taxonomy" id="1036611"/>
    <lineage>
        <taxon>Eukaryota</taxon>
        <taxon>Fungi</taxon>
        <taxon>Dikarya</taxon>
        <taxon>Ascomycota</taxon>
        <taxon>Pezizomycotina</taxon>
        <taxon>Eurotiomycetes</taxon>
        <taxon>Eurotiomycetidae</taxon>
        <taxon>Eurotiales</taxon>
        <taxon>Aspergillaceae</taxon>
        <taxon>Aspergillus</taxon>
        <taxon>Aspergillus subgen. Nidulantes</taxon>
    </lineage>
</organism>